<organism evidence="2 3">
    <name type="scientific">Desmophyllum pertusum</name>
    <dbReference type="NCBI Taxonomy" id="174260"/>
    <lineage>
        <taxon>Eukaryota</taxon>
        <taxon>Metazoa</taxon>
        <taxon>Cnidaria</taxon>
        <taxon>Anthozoa</taxon>
        <taxon>Hexacorallia</taxon>
        <taxon>Scleractinia</taxon>
        <taxon>Caryophylliina</taxon>
        <taxon>Caryophylliidae</taxon>
        <taxon>Desmophyllum</taxon>
    </lineage>
</organism>
<dbReference type="EMBL" id="MU825876">
    <property type="protein sequence ID" value="KAJ7386535.1"/>
    <property type="molecule type" value="Genomic_DNA"/>
</dbReference>
<comment type="caution">
    <text evidence="2">The sequence shown here is derived from an EMBL/GenBank/DDBJ whole genome shotgun (WGS) entry which is preliminary data.</text>
</comment>
<reference evidence="2" key="1">
    <citation type="submission" date="2023-01" db="EMBL/GenBank/DDBJ databases">
        <title>Genome assembly of the deep-sea coral Lophelia pertusa.</title>
        <authorList>
            <person name="Herrera S."/>
            <person name="Cordes E."/>
        </authorList>
    </citation>
    <scope>NUCLEOTIDE SEQUENCE</scope>
    <source>
        <strain evidence="2">USNM1676648</strain>
        <tissue evidence="2">Polyp</tissue>
    </source>
</reference>
<dbReference type="Proteomes" id="UP001163046">
    <property type="component" value="Unassembled WGS sequence"/>
</dbReference>
<accession>A0A9X0D4G2</accession>
<sequence length="178" mass="19616">MDPSLGGNFTTVNGGGRKPCNTGSDHSYVKGPMHIGHKHSADNNLHLVHLLTTNPAAALPAIFPASGSSQKVYARQGFHLTRPRMSGANNGYRGGHVTNYGVLDSDQIMANSWIASVMSERVSCRRQRSFSELYVSKEEIDKKACCIDNEGNFDFDTLLPVVYWRPELESDFPLWGES</sequence>
<dbReference type="AlphaFoldDB" id="A0A9X0D4G2"/>
<evidence type="ECO:0000313" key="2">
    <source>
        <dbReference type="EMBL" id="KAJ7386535.1"/>
    </source>
</evidence>
<dbReference type="OrthoDB" id="10641343at2759"/>
<name>A0A9X0D4G2_9CNID</name>
<evidence type="ECO:0000256" key="1">
    <source>
        <dbReference type="SAM" id="MobiDB-lite"/>
    </source>
</evidence>
<feature type="region of interest" description="Disordered" evidence="1">
    <location>
        <begin position="1"/>
        <end position="21"/>
    </location>
</feature>
<proteinExistence type="predicted"/>
<gene>
    <name evidence="2" type="ORF">OS493_008671</name>
</gene>
<keyword evidence="3" id="KW-1185">Reference proteome</keyword>
<evidence type="ECO:0000313" key="3">
    <source>
        <dbReference type="Proteomes" id="UP001163046"/>
    </source>
</evidence>
<protein>
    <submittedName>
        <fullName evidence="2">Uncharacterized protein</fullName>
    </submittedName>
</protein>